<dbReference type="EMBL" id="LR593887">
    <property type="protein sequence ID" value="VTS01697.1"/>
    <property type="molecule type" value="Genomic_DNA"/>
</dbReference>
<keyword evidence="1" id="KW-0805">Transcription regulation</keyword>
<accession>A0A6C2YM76</accession>
<reference evidence="6" key="1">
    <citation type="submission" date="2019-04" db="EMBL/GenBank/DDBJ databases">
        <authorList>
            <consortium name="Science for Life Laboratories"/>
        </authorList>
    </citation>
    <scope>NUCLEOTIDE SEQUENCE</scope>
    <source>
        <strain evidence="6">MBLW1</strain>
    </source>
</reference>
<proteinExistence type="predicted"/>
<dbReference type="InterPro" id="IPR001845">
    <property type="entry name" value="HTH_ArsR_DNA-bd_dom"/>
</dbReference>
<name>A0A6C2YM76_9BACT</name>
<protein>
    <recommendedName>
        <fullName evidence="5">HTH arsR-type domain-containing protein</fullName>
    </recommendedName>
</protein>
<evidence type="ECO:0000256" key="2">
    <source>
        <dbReference type="ARBA" id="ARBA00023125"/>
    </source>
</evidence>
<dbReference type="InterPro" id="IPR036388">
    <property type="entry name" value="WH-like_DNA-bd_sf"/>
</dbReference>
<keyword evidence="3" id="KW-0804">Transcription</keyword>
<dbReference type="InParanoid" id="A0A6C2YM76"/>
<dbReference type="NCBIfam" id="NF033788">
    <property type="entry name" value="HTH_metalloreg"/>
    <property type="match status" value="1"/>
</dbReference>
<dbReference type="GO" id="GO:0003700">
    <property type="term" value="F:DNA-binding transcription factor activity"/>
    <property type="evidence" value="ECO:0007669"/>
    <property type="project" value="InterPro"/>
</dbReference>
<evidence type="ECO:0000256" key="4">
    <source>
        <dbReference type="SAM" id="MobiDB-lite"/>
    </source>
</evidence>
<dbReference type="FunCoup" id="A0A6C2YM76">
    <property type="interactions" value="104"/>
</dbReference>
<dbReference type="PRINTS" id="PR00778">
    <property type="entry name" value="HTHARSR"/>
</dbReference>
<dbReference type="Gene3D" id="1.10.10.10">
    <property type="entry name" value="Winged helix-like DNA-binding domain superfamily/Winged helix DNA-binding domain"/>
    <property type="match status" value="1"/>
</dbReference>
<keyword evidence="2" id="KW-0238">DNA-binding</keyword>
<dbReference type="Pfam" id="PF01022">
    <property type="entry name" value="HTH_5"/>
    <property type="match status" value="1"/>
</dbReference>
<sequence length="132" mass="14755">MSMQPGDETESTPHRHPPRSASGQPPASAMERTAQLFRALGDTPRLRLLHLLLEGEWCVSELVATTGEKFSTMSQRLRILRSEGLVNRRRDGNHIFYSLQDQHVADLIRTAVAHAMELESVDVPIDPNTDAD</sequence>
<dbReference type="InterPro" id="IPR011991">
    <property type="entry name" value="ArsR-like_HTH"/>
</dbReference>
<dbReference type="InterPro" id="IPR051011">
    <property type="entry name" value="Metal_resp_trans_reg"/>
</dbReference>
<organism evidence="6">
    <name type="scientific">Tuwongella immobilis</name>
    <dbReference type="NCBI Taxonomy" id="692036"/>
    <lineage>
        <taxon>Bacteria</taxon>
        <taxon>Pseudomonadati</taxon>
        <taxon>Planctomycetota</taxon>
        <taxon>Planctomycetia</taxon>
        <taxon>Gemmatales</taxon>
        <taxon>Gemmataceae</taxon>
        <taxon>Tuwongella</taxon>
    </lineage>
</organism>
<evidence type="ECO:0000313" key="6">
    <source>
        <dbReference type="EMBL" id="VIP02536.1"/>
    </source>
</evidence>
<dbReference type="PANTHER" id="PTHR43132:SF6">
    <property type="entry name" value="HTH-TYPE TRANSCRIPTIONAL REPRESSOR CZRA"/>
    <property type="match status" value="1"/>
</dbReference>
<evidence type="ECO:0000313" key="7">
    <source>
        <dbReference type="Proteomes" id="UP000464378"/>
    </source>
</evidence>
<dbReference type="RefSeq" id="WP_197740687.1">
    <property type="nucleotide sequence ID" value="NZ_LR593887.1"/>
</dbReference>
<dbReference type="SMART" id="SM00418">
    <property type="entry name" value="HTH_ARSR"/>
    <property type="match status" value="1"/>
</dbReference>
<dbReference type="InterPro" id="IPR036390">
    <property type="entry name" value="WH_DNA-bd_sf"/>
</dbReference>
<dbReference type="EMBL" id="LR586016">
    <property type="protein sequence ID" value="VIP02536.1"/>
    <property type="molecule type" value="Genomic_DNA"/>
</dbReference>
<evidence type="ECO:0000259" key="5">
    <source>
        <dbReference type="PROSITE" id="PS50987"/>
    </source>
</evidence>
<evidence type="ECO:0000256" key="1">
    <source>
        <dbReference type="ARBA" id="ARBA00023015"/>
    </source>
</evidence>
<dbReference type="Proteomes" id="UP000464378">
    <property type="component" value="Chromosome"/>
</dbReference>
<evidence type="ECO:0000256" key="3">
    <source>
        <dbReference type="ARBA" id="ARBA00023163"/>
    </source>
</evidence>
<dbReference type="KEGG" id="tim:GMBLW1_14240"/>
<feature type="domain" description="HTH arsR-type" evidence="5">
    <location>
        <begin position="25"/>
        <end position="119"/>
    </location>
</feature>
<gene>
    <name evidence="6" type="ORF">GMBLW1_14240</name>
</gene>
<dbReference type="GO" id="GO:0003677">
    <property type="term" value="F:DNA binding"/>
    <property type="evidence" value="ECO:0007669"/>
    <property type="project" value="UniProtKB-KW"/>
</dbReference>
<dbReference type="PANTHER" id="PTHR43132">
    <property type="entry name" value="ARSENICAL RESISTANCE OPERON REPRESSOR ARSR-RELATED"/>
    <property type="match status" value="1"/>
</dbReference>
<keyword evidence="7" id="KW-1185">Reference proteome</keyword>
<feature type="region of interest" description="Disordered" evidence="4">
    <location>
        <begin position="1"/>
        <end position="33"/>
    </location>
</feature>
<dbReference type="AlphaFoldDB" id="A0A6C2YM76"/>
<dbReference type="PROSITE" id="PS50987">
    <property type="entry name" value="HTH_ARSR_2"/>
    <property type="match status" value="1"/>
</dbReference>
<dbReference type="SUPFAM" id="SSF46785">
    <property type="entry name" value="Winged helix' DNA-binding domain"/>
    <property type="match status" value="1"/>
</dbReference>
<dbReference type="CDD" id="cd00090">
    <property type="entry name" value="HTH_ARSR"/>
    <property type="match status" value="1"/>
</dbReference>